<dbReference type="InterPro" id="IPR052995">
    <property type="entry name" value="LMW-PTP"/>
</dbReference>
<proteinExistence type="predicted"/>
<dbReference type="InterPro" id="IPR023485">
    <property type="entry name" value="Ptyr_pPase"/>
</dbReference>
<dbReference type="InterPro" id="IPR036196">
    <property type="entry name" value="Ptyr_pPase_sf"/>
</dbReference>
<evidence type="ECO:0000259" key="1">
    <source>
        <dbReference type="SMART" id="SM00226"/>
    </source>
</evidence>
<organism evidence="2">
    <name type="scientific">Dunaliella tertiolecta</name>
    <name type="common">Green alga</name>
    <dbReference type="NCBI Taxonomy" id="3047"/>
    <lineage>
        <taxon>Eukaryota</taxon>
        <taxon>Viridiplantae</taxon>
        <taxon>Chlorophyta</taxon>
        <taxon>core chlorophytes</taxon>
        <taxon>Chlorophyceae</taxon>
        <taxon>CS clade</taxon>
        <taxon>Chlamydomonadales</taxon>
        <taxon>Dunaliellaceae</taxon>
        <taxon>Dunaliella</taxon>
    </lineage>
</organism>
<gene>
    <name evidence="2" type="ORF">DTER00134_LOCUS22537</name>
</gene>
<feature type="domain" description="Phosphotyrosine protein phosphatase I" evidence="1">
    <location>
        <begin position="80"/>
        <end position="253"/>
    </location>
</feature>
<accession>A0A7S3VTY8</accession>
<sequence>MKAAIQPGSAIRRSISLPVSSLPPQRHLLRLPCCLSHPGPNHFTSNRLCHQKRPVHKERRLAQAMPSRESAGHANGQRKVGVLFVCLGNICRSPTAEAMFKAVVKTAGLEDAFDIDSCGTGGGNEDWFLKGGWSYHEGEDADRRMAAIAKQRGVILTSKSRPLQPLDLDCFDYIIGMEGKNMKEMTKAINYWRDLYDIPEDYMSRMSLMTQYCSRYKVNGVPDPYYAEGPDEQAAFNTVLDLLEDACVGLLEHIKKDKQL</sequence>
<protein>
    <recommendedName>
        <fullName evidence="1">Phosphotyrosine protein phosphatase I domain-containing protein</fullName>
    </recommendedName>
</protein>
<dbReference type="Pfam" id="PF01451">
    <property type="entry name" value="LMWPc"/>
    <property type="match status" value="1"/>
</dbReference>
<dbReference type="Gene3D" id="3.40.50.2300">
    <property type="match status" value="1"/>
</dbReference>
<dbReference type="EMBL" id="HBIP01037309">
    <property type="protein sequence ID" value="CAE0507460.1"/>
    <property type="molecule type" value="Transcribed_RNA"/>
</dbReference>
<name>A0A7S3VTY8_DUNTE</name>
<dbReference type="PANTHER" id="PTHR47439">
    <property type="entry name" value="LOW MOLECULAR WEIGHT PHOSPHOTYROSINE PROTEIN PHOSPHATASE-RELATED"/>
    <property type="match status" value="1"/>
</dbReference>
<dbReference type="CDD" id="cd16343">
    <property type="entry name" value="LMWPTP"/>
    <property type="match status" value="1"/>
</dbReference>
<dbReference type="AlphaFoldDB" id="A0A7S3VTY8"/>
<evidence type="ECO:0000313" key="2">
    <source>
        <dbReference type="EMBL" id="CAE0507460.1"/>
    </source>
</evidence>
<dbReference type="PANTHER" id="PTHR47439:SF1">
    <property type="entry name" value="ACID PHOSPHATASE"/>
    <property type="match status" value="1"/>
</dbReference>
<dbReference type="SMART" id="SM00226">
    <property type="entry name" value="LMWPc"/>
    <property type="match status" value="1"/>
</dbReference>
<reference evidence="2" key="1">
    <citation type="submission" date="2021-01" db="EMBL/GenBank/DDBJ databases">
        <authorList>
            <person name="Corre E."/>
            <person name="Pelletier E."/>
            <person name="Niang G."/>
            <person name="Scheremetjew M."/>
            <person name="Finn R."/>
            <person name="Kale V."/>
            <person name="Holt S."/>
            <person name="Cochrane G."/>
            <person name="Meng A."/>
            <person name="Brown T."/>
            <person name="Cohen L."/>
        </authorList>
    </citation>
    <scope>NUCLEOTIDE SEQUENCE</scope>
    <source>
        <strain evidence="2">CCMP1320</strain>
    </source>
</reference>
<dbReference type="SUPFAM" id="SSF52788">
    <property type="entry name" value="Phosphotyrosine protein phosphatases I"/>
    <property type="match status" value="1"/>
</dbReference>